<feature type="domain" description="Fe-containing alcohol dehydrogenase-like C-terminal" evidence="3">
    <location>
        <begin position="192"/>
        <end position="383"/>
    </location>
</feature>
<dbReference type="FunFam" id="3.40.50.1970:FF:000003">
    <property type="entry name" value="Alcohol dehydrogenase, iron-containing"/>
    <property type="match status" value="1"/>
</dbReference>
<dbReference type="InterPro" id="IPR056798">
    <property type="entry name" value="ADH_Fe_C"/>
</dbReference>
<reference evidence="4" key="1">
    <citation type="submission" date="2024-06" db="EMBL/GenBank/DDBJ databases">
        <title>Lacrimispora cavernae sp. nov., a novel anaerobe isolated from bat guano pile inside a cave.</title>
        <authorList>
            <person name="Miller S.L."/>
            <person name="Lu N."/>
            <person name="King J."/>
            <person name="Sankaranarayanan K."/>
            <person name="Lawson P.A."/>
        </authorList>
    </citation>
    <scope>NUCLEOTIDE SEQUENCE</scope>
    <source>
        <strain evidence="4">BS-2</strain>
    </source>
</reference>
<organism evidence="4">
    <name type="scientific">Lacrimispora sp. BS-2</name>
    <dbReference type="NCBI Taxonomy" id="3151850"/>
    <lineage>
        <taxon>Bacteria</taxon>
        <taxon>Bacillati</taxon>
        <taxon>Bacillota</taxon>
        <taxon>Clostridia</taxon>
        <taxon>Lachnospirales</taxon>
        <taxon>Lachnospiraceae</taxon>
        <taxon>Lacrimispora</taxon>
    </lineage>
</organism>
<dbReference type="CDD" id="cd08187">
    <property type="entry name" value="BDH"/>
    <property type="match status" value="1"/>
</dbReference>
<dbReference type="InterPro" id="IPR001670">
    <property type="entry name" value="ADH_Fe/GldA"/>
</dbReference>
<dbReference type="Pfam" id="PF25137">
    <property type="entry name" value="ADH_Fe_C"/>
    <property type="match status" value="1"/>
</dbReference>
<evidence type="ECO:0000259" key="2">
    <source>
        <dbReference type="Pfam" id="PF00465"/>
    </source>
</evidence>
<evidence type="ECO:0000259" key="3">
    <source>
        <dbReference type="Pfam" id="PF25137"/>
    </source>
</evidence>
<sequence length="386" mass="42896">MQNFNYHNPAKIIFGKDSEKEVQALLHDLNVHSLLLVYSGDFIKTLGIFDTVKDACEKENIVFFENGSVVPNPKIELVRQLTALGKEKNIDFILAVGGGSSIDTAKAVAAGIPYDGDVWDFFEGKAPLCTALPMGVISTLPSSGSETSNCSIISNGLHKLGIESDAIIPRFAIMNPAFTLTLPPYQTSCGIADILSHLLERYFTDVPFVDTTDFLIEGAVQALLLNGERLMARPDDYHARAEIQWLASIAHNNLLDTGRVADWGSHRIEHEISAQYGITHGEGMAVVLLAWLKYMEKVKPEKPAQLANRIFHADYHDHSISEMVMILRRRLKEFFRILNLRTSLTEMGINSEHFEEMADRATSNGTIGHYVPLGKEQVMEILDLAK</sequence>
<gene>
    <name evidence="4" type="ORF">ABFV83_20415</name>
</gene>
<dbReference type="Gene3D" id="3.40.50.1970">
    <property type="match status" value="1"/>
</dbReference>
<dbReference type="InterPro" id="IPR018211">
    <property type="entry name" value="ADH_Fe_CS"/>
</dbReference>
<dbReference type="GO" id="GO:0046872">
    <property type="term" value="F:metal ion binding"/>
    <property type="evidence" value="ECO:0007669"/>
    <property type="project" value="InterPro"/>
</dbReference>
<dbReference type="GO" id="GO:0005829">
    <property type="term" value="C:cytosol"/>
    <property type="evidence" value="ECO:0007669"/>
    <property type="project" value="TreeGrafter"/>
</dbReference>
<dbReference type="EC" id="1.1.1.-" evidence="4"/>
<dbReference type="SUPFAM" id="SSF56796">
    <property type="entry name" value="Dehydroquinate synthase-like"/>
    <property type="match status" value="1"/>
</dbReference>
<dbReference type="GO" id="GO:0008106">
    <property type="term" value="F:alcohol dehydrogenase (NADP+) activity"/>
    <property type="evidence" value="ECO:0007669"/>
    <property type="project" value="TreeGrafter"/>
</dbReference>
<name>A0AAU7PQV3_9FIRM</name>
<accession>A0AAU7PQV3</accession>
<dbReference type="PROSITE" id="PS00060">
    <property type="entry name" value="ADH_IRON_2"/>
    <property type="match status" value="1"/>
</dbReference>
<dbReference type="AlphaFoldDB" id="A0AAU7PQV3"/>
<dbReference type="Pfam" id="PF00465">
    <property type="entry name" value="Fe-ADH"/>
    <property type="match status" value="1"/>
</dbReference>
<dbReference type="EMBL" id="CP157940">
    <property type="protein sequence ID" value="XBS54126.1"/>
    <property type="molecule type" value="Genomic_DNA"/>
</dbReference>
<keyword evidence="1 4" id="KW-0560">Oxidoreductase</keyword>
<dbReference type="Gene3D" id="1.20.1090.10">
    <property type="entry name" value="Dehydroquinate synthase-like - alpha domain"/>
    <property type="match status" value="1"/>
</dbReference>
<evidence type="ECO:0000313" key="4">
    <source>
        <dbReference type="EMBL" id="XBS54126.1"/>
    </source>
</evidence>
<dbReference type="PANTHER" id="PTHR43633">
    <property type="entry name" value="ALCOHOL DEHYDROGENASE YQHD"/>
    <property type="match status" value="1"/>
</dbReference>
<proteinExistence type="predicted"/>
<evidence type="ECO:0000256" key="1">
    <source>
        <dbReference type="ARBA" id="ARBA00023002"/>
    </source>
</evidence>
<dbReference type="GO" id="GO:1990002">
    <property type="term" value="F:methylglyoxal reductase (NADPH) (acetol producing) activity"/>
    <property type="evidence" value="ECO:0007669"/>
    <property type="project" value="TreeGrafter"/>
</dbReference>
<dbReference type="RefSeq" id="WP_349946565.1">
    <property type="nucleotide sequence ID" value="NZ_CP157940.1"/>
</dbReference>
<protein>
    <submittedName>
        <fullName evidence="4">Iron-containing alcohol dehydrogenase</fullName>
        <ecNumber evidence="4">1.1.1.-</ecNumber>
    </submittedName>
</protein>
<dbReference type="PANTHER" id="PTHR43633:SF1">
    <property type="entry name" value="ALCOHOL DEHYDROGENASE YQHD"/>
    <property type="match status" value="1"/>
</dbReference>
<dbReference type="GO" id="GO:1990362">
    <property type="term" value="F:butanol dehydrogenase (NAD+) activity"/>
    <property type="evidence" value="ECO:0007669"/>
    <property type="project" value="InterPro"/>
</dbReference>
<feature type="domain" description="Alcohol dehydrogenase iron-type/glycerol dehydrogenase GldA" evidence="2">
    <location>
        <begin position="9"/>
        <end position="176"/>
    </location>
</feature>
<dbReference type="InterPro" id="IPR044731">
    <property type="entry name" value="BDH-like"/>
</dbReference>